<evidence type="ECO:0000313" key="4">
    <source>
        <dbReference type="Proteomes" id="UP000177300"/>
    </source>
</evidence>
<evidence type="ECO:0000259" key="2">
    <source>
        <dbReference type="PROSITE" id="PS50102"/>
    </source>
</evidence>
<dbReference type="GO" id="GO:0003723">
    <property type="term" value="F:RNA binding"/>
    <property type="evidence" value="ECO:0007669"/>
    <property type="project" value="UniProtKB-KW"/>
</dbReference>
<evidence type="ECO:0000256" key="1">
    <source>
        <dbReference type="ARBA" id="ARBA00022884"/>
    </source>
</evidence>
<organism evidence="3 4">
    <name type="scientific">Candidatus Curtissbacteria bacterium RIFCSPLOWO2_12_FULL_38_9</name>
    <dbReference type="NCBI Taxonomy" id="1797735"/>
    <lineage>
        <taxon>Bacteria</taxon>
        <taxon>Candidatus Curtissiibacteriota</taxon>
    </lineage>
</organism>
<dbReference type="Proteomes" id="UP000177300">
    <property type="component" value="Unassembled WGS sequence"/>
</dbReference>
<dbReference type="InterPro" id="IPR000504">
    <property type="entry name" value="RRM_dom"/>
</dbReference>
<dbReference type="Pfam" id="PF00076">
    <property type="entry name" value="RRM_1"/>
    <property type="match status" value="1"/>
</dbReference>
<dbReference type="SMART" id="SM00360">
    <property type="entry name" value="RRM"/>
    <property type="match status" value="1"/>
</dbReference>
<comment type="caution">
    <text evidence="3">The sequence shown here is derived from an EMBL/GenBank/DDBJ whole genome shotgun (WGS) entry which is preliminary data.</text>
</comment>
<sequence>MAAKLFVGNIPYTINSDGLRDIFVKIGEVVDANVVTDRETGRSRGFGFVEMKTNEDAKKAIDTLNGSEVDGRKIFVSEAREKAPRDNQPH</sequence>
<dbReference type="EMBL" id="MFBY01000012">
    <property type="protein sequence ID" value="OGE14007.1"/>
    <property type="molecule type" value="Genomic_DNA"/>
</dbReference>
<dbReference type="CDD" id="cd21608">
    <property type="entry name" value="RRM2_NsCP33_like"/>
    <property type="match status" value="1"/>
</dbReference>
<gene>
    <name evidence="3" type="ORF">A3G14_03735</name>
</gene>
<dbReference type="PANTHER" id="PTHR48027">
    <property type="entry name" value="HETEROGENEOUS NUCLEAR RIBONUCLEOPROTEIN 87F-RELATED"/>
    <property type="match status" value="1"/>
</dbReference>
<dbReference type="SUPFAM" id="SSF54928">
    <property type="entry name" value="RNA-binding domain, RBD"/>
    <property type="match status" value="1"/>
</dbReference>
<dbReference type="InterPro" id="IPR048289">
    <property type="entry name" value="RRM2_NsCP33-like"/>
</dbReference>
<dbReference type="InterPro" id="IPR012677">
    <property type="entry name" value="Nucleotide-bd_a/b_plait_sf"/>
</dbReference>
<dbReference type="InterPro" id="IPR035979">
    <property type="entry name" value="RBD_domain_sf"/>
</dbReference>
<protein>
    <submittedName>
        <fullName evidence="3">RNA-binding protein</fullName>
    </submittedName>
</protein>
<reference evidence="3 4" key="1">
    <citation type="journal article" date="2016" name="Nat. Commun.">
        <title>Thousands of microbial genomes shed light on interconnected biogeochemical processes in an aquifer system.</title>
        <authorList>
            <person name="Anantharaman K."/>
            <person name="Brown C.T."/>
            <person name="Hug L.A."/>
            <person name="Sharon I."/>
            <person name="Castelle C.J."/>
            <person name="Probst A.J."/>
            <person name="Thomas B.C."/>
            <person name="Singh A."/>
            <person name="Wilkins M.J."/>
            <person name="Karaoz U."/>
            <person name="Brodie E.L."/>
            <person name="Williams K.H."/>
            <person name="Hubbard S.S."/>
            <person name="Banfield J.F."/>
        </authorList>
    </citation>
    <scope>NUCLEOTIDE SEQUENCE [LARGE SCALE GENOMIC DNA]</scope>
</reference>
<dbReference type="InterPro" id="IPR052462">
    <property type="entry name" value="SLIRP/GR-RBP-like"/>
</dbReference>
<dbReference type="PROSITE" id="PS50102">
    <property type="entry name" value="RRM"/>
    <property type="match status" value="1"/>
</dbReference>
<accession>A0A1F5IC85</accession>
<dbReference type="Gene3D" id="3.30.70.330">
    <property type="match status" value="1"/>
</dbReference>
<name>A0A1F5IC85_9BACT</name>
<evidence type="ECO:0000313" key="3">
    <source>
        <dbReference type="EMBL" id="OGE14007.1"/>
    </source>
</evidence>
<proteinExistence type="predicted"/>
<keyword evidence="1" id="KW-0694">RNA-binding</keyword>
<dbReference type="AlphaFoldDB" id="A0A1F5IC85"/>
<feature type="domain" description="RRM" evidence="2">
    <location>
        <begin position="3"/>
        <end position="81"/>
    </location>
</feature>